<evidence type="ECO:0000313" key="2">
    <source>
        <dbReference type="Proteomes" id="UP000194360"/>
    </source>
</evidence>
<comment type="caution">
    <text evidence="1">The sequence shown here is derived from an EMBL/GenBank/DDBJ whole genome shotgun (WGS) entry which is preliminary data.</text>
</comment>
<name>A0A1Y2N926_PSEAH</name>
<dbReference type="AlphaFoldDB" id="A0A1Y2N926"/>
<reference evidence="1 2" key="1">
    <citation type="submission" date="2016-09" db="EMBL/GenBank/DDBJ databases">
        <title>Pseudonocardia autotrophica DSM535, a candidate organism with high potential of specific P450 cytochromes.</title>
        <authorList>
            <person name="Grumaz C."/>
            <person name="Vainshtein Y."/>
            <person name="Kirstahler P."/>
            <person name="Sohn K."/>
        </authorList>
    </citation>
    <scope>NUCLEOTIDE SEQUENCE [LARGE SCALE GENOMIC DNA]</scope>
    <source>
        <strain evidence="1 2">DSM 535</strain>
    </source>
</reference>
<evidence type="ECO:0000313" key="1">
    <source>
        <dbReference type="EMBL" id="OSY43567.1"/>
    </source>
</evidence>
<keyword evidence="2" id="KW-1185">Reference proteome</keyword>
<dbReference type="EMBL" id="MIGB01000002">
    <property type="protein sequence ID" value="OSY43567.1"/>
    <property type="molecule type" value="Genomic_DNA"/>
</dbReference>
<proteinExistence type="predicted"/>
<sequence>MARRRAAPRPRLGLVDGDCECWGHDHPHPPEWPWHYPSRLRFLAVDSEGRKVTPPTQEERHAALLDAGCTTCTDVAGGTMRDYRARMGLPPL</sequence>
<dbReference type="RefSeq" id="WP_085910842.1">
    <property type="nucleotide sequence ID" value="NZ_AP018920.1"/>
</dbReference>
<dbReference type="Proteomes" id="UP000194360">
    <property type="component" value="Unassembled WGS sequence"/>
</dbReference>
<accession>A0A1Y2N926</accession>
<organism evidence="1 2">
    <name type="scientific">Pseudonocardia autotrophica</name>
    <name type="common">Amycolata autotrophica</name>
    <name type="synonym">Nocardia autotrophica</name>
    <dbReference type="NCBI Taxonomy" id="2074"/>
    <lineage>
        <taxon>Bacteria</taxon>
        <taxon>Bacillati</taxon>
        <taxon>Actinomycetota</taxon>
        <taxon>Actinomycetes</taxon>
        <taxon>Pseudonocardiales</taxon>
        <taxon>Pseudonocardiaceae</taxon>
        <taxon>Pseudonocardia</taxon>
    </lineage>
</organism>
<protein>
    <submittedName>
        <fullName evidence="1">Uncharacterized protein</fullName>
    </submittedName>
</protein>
<gene>
    <name evidence="1" type="ORF">BG845_00510</name>
</gene>